<evidence type="ECO:0000256" key="1">
    <source>
        <dbReference type="SAM" id="Phobius"/>
    </source>
</evidence>
<dbReference type="AlphaFoldDB" id="A0A198FQQ6"/>
<dbReference type="Proteomes" id="UP000094023">
    <property type="component" value="Unassembled WGS sequence"/>
</dbReference>
<organism evidence="2 3">
    <name type="scientific">Proteus myxofaciens ATCC 19692</name>
    <dbReference type="NCBI Taxonomy" id="1354337"/>
    <lineage>
        <taxon>Bacteria</taxon>
        <taxon>Pseudomonadati</taxon>
        <taxon>Pseudomonadota</taxon>
        <taxon>Gammaproteobacteria</taxon>
        <taxon>Enterobacterales</taxon>
        <taxon>Morganellaceae</taxon>
        <taxon>Proteus</taxon>
    </lineage>
</organism>
<evidence type="ECO:0000313" key="3">
    <source>
        <dbReference type="Proteomes" id="UP000094023"/>
    </source>
</evidence>
<keyword evidence="3" id="KW-1185">Reference proteome</keyword>
<gene>
    <name evidence="2" type="ORF">M983_2132</name>
</gene>
<dbReference type="EMBL" id="LXEN01000101">
    <property type="protein sequence ID" value="OAT26471.1"/>
    <property type="molecule type" value="Genomic_DNA"/>
</dbReference>
<sequence length="184" mass="21616">MPQLIMNKTTFLDLLDQGLRIQNIWISADKTVESPYNLKGLKKIKCKRSNNLCYLPKNINHYQVLAIYINEIYGDGFYYIKFTKDEDELYYLLIIKDGDVSCETDCVINKEMLEHFIIHKDYSEYKDLEIKELDNHNLNVILDEYCTVKAYTLKKNKRLSLSLLTLFLISSFSVIFFIGSIVNI</sequence>
<proteinExistence type="predicted"/>
<dbReference type="STRING" id="1354337.M983_2132"/>
<name>A0A198FQQ6_9GAMM</name>
<dbReference type="RefSeq" id="WP_157091955.1">
    <property type="nucleotide sequence ID" value="NZ_LXEN01000101.1"/>
</dbReference>
<feature type="transmembrane region" description="Helical" evidence="1">
    <location>
        <begin position="159"/>
        <end position="182"/>
    </location>
</feature>
<keyword evidence="1" id="KW-1133">Transmembrane helix</keyword>
<keyword evidence="1" id="KW-0812">Transmembrane</keyword>
<dbReference type="OrthoDB" id="6507023at2"/>
<accession>A0A198FQQ6</accession>
<keyword evidence="1" id="KW-0472">Membrane</keyword>
<evidence type="ECO:0000313" key="2">
    <source>
        <dbReference type="EMBL" id="OAT26471.1"/>
    </source>
</evidence>
<comment type="caution">
    <text evidence="2">The sequence shown here is derived from an EMBL/GenBank/DDBJ whole genome shotgun (WGS) entry which is preliminary data.</text>
</comment>
<reference evidence="2 3" key="1">
    <citation type="submission" date="2016-04" db="EMBL/GenBank/DDBJ databases">
        <title>ATOL: Assembling a taxonomically balanced genome-scale reconstruction of the evolutionary history of the Enterobacteriaceae.</title>
        <authorList>
            <person name="Plunkett G.III."/>
            <person name="Neeno-Eckwall E.C."/>
            <person name="Glasner J.D."/>
            <person name="Perna N.T."/>
        </authorList>
    </citation>
    <scope>NUCLEOTIDE SEQUENCE [LARGE SCALE GENOMIC DNA]</scope>
    <source>
        <strain evidence="2 3">ATCC 19692</strain>
    </source>
</reference>
<protein>
    <submittedName>
        <fullName evidence="2">Uncharacterized protein</fullName>
    </submittedName>
</protein>